<comment type="caution">
    <text evidence="17">The sequence shown here is derived from an EMBL/GenBank/DDBJ whole genome shotgun (WGS) entry which is preliminary data.</text>
</comment>
<evidence type="ECO:0000256" key="8">
    <source>
        <dbReference type="ARBA" id="ARBA00023204"/>
    </source>
</evidence>
<evidence type="ECO:0000256" key="1">
    <source>
        <dbReference type="ARBA" id="ARBA00009922"/>
    </source>
</evidence>
<reference evidence="17 18" key="1">
    <citation type="submission" date="2019-05" db="EMBL/GenBank/DDBJ databases">
        <title>Emergence of the Ug99 lineage of the wheat stem rust pathogen through somatic hybridization.</title>
        <authorList>
            <person name="Li F."/>
            <person name="Upadhyaya N.M."/>
            <person name="Sperschneider J."/>
            <person name="Matny O."/>
            <person name="Nguyen-Phuc H."/>
            <person name="Mago R."/>
            <person name="Raley C."/>
            <person name="Miller M.E."/>
            <person name="Silverstein K.A.T."/>
            <person name="Henningsen E."/>
            <person name="Hirsch C.D."/>
            <person name="Visser B."/>
            <person name="Pretorius Z.A."/>
            <person name="Steffenson B.J."/>
            <person name="Schwessinger B."/>
            <person name="Dodds P.N."/>
            <person name="Figueroa M."/>
        </authorList>
    </citation>
    <scope>NUCLEOTIDE SEQUENCE [LARGE SCALE GENOMIC DNA]</scope>
    <source>
        <strain evidence="17">21-0</strain>
    </source>
</reference>
<feature type="domain" description="UvrD-like helicase ATP-binding" evidence="15">
    <location>
        <begin position="12"/>
        <end position="291"/>
    </location>
</feature>
<proteinExistence type="inferred from homology"/>
<dbReference type="Proteomes" id="UP000324748">
    <property type="component" value="Unassembled WGS sequence"/>
</dbReference>
<evidence type="ECO:0000313" key="18">
    <source>
        <dbReference type="Proteomes" id="UP000324748"/>
    </source>
</evidence>
<evidence type="ECO:0000256" key="7">
    <source>
        <dbReference type="ARBA" id="ARBA00023125"/>
    </source>
</evidence>
<evidence type="ECO:0000259" key="16">
    <source>
        <dbReference type="PROSITE" id="PS51217"/>
    </source>
</evidence>
<dbReference type="GO" id="GO:0043138">
    <property type="term" value="F:3'-5' DNA helicase activity"/>
    <property type="evidence" value="ECO:0007669"/>
    <property type="project" value="UniProtKB-EC"/>
</dbReference>
<keyword evidence="5 13" id="KW-0347">Helicase</keyword>
<dbReference type="Pfam" id="PF13361">
    <property type="entry name" value="UvrD_C"/>
    <property type="match status" value="1"/>
</dbReference>
<dbReference type="CDD" id="cd17932">
    <property type="entry name" value="DEXQc_UvrD"/>
    <property type="match status" value="1"/>
</dbReference>
<name>A0A5B0P3F8_PUCGR</name>
<keyword evidence="6 13" id="KW-0067">ATP-binding</keyword>
<dbReference type="Gene3D" id="1.10.486.10">
    <property type="entry name" value="PCRA, domain 4"/>
    <property type="match status" value="1"/>
</dbReference>
<dbReference type="PANTHER" id="PTHR11070">
    <property type="entry name" value="UVRD / RECB / PCRA DNA HELICASE FAMILY MEMBER"/>
    <property type="match status" value="1"/>
</dbReference>
<dbReference type="EC" id="5.6.2.4" evidence="11"/>
<dbReference type="OrthoDB" id="1470711at2759"/>
<feature type="region of interest" description="Disordered" evidence="14">
    <location>
        <begin position="765"/>
        <end position="786"/>
    </location>
</feature>
<evidence type="ECO:0000256" key="12">
    <source>
        <dbReference type="ARBA" id="ARBA00048988"/>
    </source>
</evidence>
<dbReference type="InterPro" id="IPR014016">
    <property type="entry name" value="UvrD-like_ATP-bd"/>
</dbReference>
<dbReference type="InterPro" id="IPR027417">
    <property type="entry name" value="P-loop_NTPase"/>
</dbReference>
<evidence type="ECO:0000256" key="11">
    <source>
        <dbReference type="ARBA" id="ARBA00034808"/>
    </source>
</evidence>
<dbReference type="PROSITE" id="PS51198">
    <property type="entry name" value="UVRD_HELICASE_ATP_BIND"/>
    <property type="match status" value="1"/>
</dbReference>
<dbReference type="GO" id="GO:0016787">
    <property type="term" value="F:hydrolase activity"/>
    <property type="evidence" value="ECO:0007669"/>
    <property type="project" value="UniProtKB-UniRule"/>
</dbReference>
<dbReference type="PANTHER" id="PTHR11070:SF2">
    <property type="entry name" value="ATP-DEPENDENT DNA HELICASE SRS2"/>
    <property type="match status" value="1"/>
</dbReference>
<evidence type="ECO:0000256" key="3">
    <source>
        <dbReference type="ARBA" id="ARBA00022763"/>
    </source>
</evidence>
<keyword evidence="4 13" id="KW-0378">Hydrolase</keyword>
<protein>
    <recommendedName>
        <fullName evidence="11">DNA 3'-5' helicase</fullName>
        <ecNumber evidence="11">5.6.2.4</ecNumber>
    </recommendedName>
</protein>
<feature type="compositionally biased region" description="Polar residues" evidence="14">
    <location>
        <begin position="820"/>
        <end position="857"/>
    </location>
</feature>
<dbReference type="Gene3D" id="3.40.50.300">
    <property type="entry name" value="P-loop containing nucleotide triphosphate hydrolases"/>
    <property type="match status" value="3"/>
</dbReference>
<dbReference type="InterPro" id="IPR000212">
    <property type="entry name" value="DNA_helicase_UvrD/REP"/>
</dbReference>
<keyword evidence="3" id="KW-0227">DNA damage</keyword>
<keyword evidence="7" id="KW-0238">DNA-binding</keyword>
<feature type="region of interest" description="Disordered" evidence="14">
    <location>
        <begin position="816"/>
        <end position="918"/>
    </location>
</feature>
<evidence type="ECO:0000256" key="5">
    <source>
        <dbReference type="ARBA" id="ARBA00022806"/>
    </source>
</evidence>
<evidence type="ECO:0000256" key="14">
    <source>
        <dbReference type="SAM" id="MobiDB-lite"/>
    </source>
</evidence>
<dbReference type="GO" id="GO:0003677">
    <property type="term" value="F:DNA binding"/>
    <property type="evidence" value="ECO:0007669"/>
    <property type="project" value="UniProtKB-KW"/>
</dbReference>
<evidence type="ECO:0000259" key="15">
    <source>
        <dbReference type="PROSITE" id="PS51198"/>
    </source>
</evidence>
<dbReference type="GO" id="GO:0005524">
    <property type="term" value="F:ATP binding"/>
    <property type="evidence" value="ECO:0007669"/>
    <property type="project" value="UniProtKB-UniRule"/>
</dbReference>
<dbReference type="GO" id="GO:0005634">
    <property type="term" value="C:nucleus"/>
    <property type="evidence" value="ECO:0007669"/>
    <property type="project" value="TreeGrafter"/>
</dbReference>
<feature type="domain" description="UvrD-like helicase C-terminal" evidence="16">
    <location>
        <begin position="292"/>
        <end position="635"/>
    </location>
</feature>
<dbReference type="InterPro" id="IPR014017">
    <property type="entry name" value="DNA_helicase_UvrD-like_C"/>
</dbReference>
<comment type="catalytic activity">
    <reaction evidence="10">
        <text>Couples ATP hydrolysis with the unwinding of duplex DNA by translocating in the 3'-5' direction.</text>
        <dbReference type="EC" id="5.6.2.4"/>
    </reaction>
</comment>
<dbReference type="Pfam" id="PF00580">
    <property type="entry name" value="UvrD-helicase"/>
    <property type="match status" value="1"/>
</dbReference>
<keyword evidence="2 13" id="KW-0547">Nucleotide-binding</keyword>
<evidence type="ECO:0000256" key="10">
    <source>
        <dbReference type="ARBA" id="ARBA00034617"/>
    </source>
</evidence>
<feature type="region of interest" description="Disordered" evidence="14">
    <location>
        <begin position="939"/>
        <end position="990"/>
    </location>
</feature>
<dbReference type="InterPro" id="IPR013986">
    <property type="entry name" value="DExx_box_DNA_helicase_dom_sf"/>
</dbReference>
<keyword evidence="8" id="KW-0234">DNA repair</keyword>
<feature type="region of interest" description="Disordered" evidence="14">
    <location>
        <begin position="606"/>
        <end position="625"/>
    </location>
</feature>
<feature type="compositionally biased region" description="Polar residues" evidence="14">
    <location>
        <begin position="864"/>
        <end position="873"/>
    </location>
</feature>
<dbReference type="AlphaFoldDB" id="A0A5B0P3F8"/>
<keyword evidence="18" id="KW-1185">Reference proteome</keyword>
<evidence type="ECO:0000256" key="9">
    <source>
        <dbReference type="ARBA" id="ARBA00023235"/>
    </source>
</evidence>
<evidence type="ECO:0000256" key="6">
    <source>
        <dbReference type="ARBA" id="ARBA00022840"/>
    </source>
</evidence>
<sequence length="990" mass="110014">MTDAAEPQWLNSLNQNQLKAVQRPADGSLQILAGPGSGKTRVLTYRIAYLLRKCGISPPSLVAVTFTNKSAKEMQHRLAALIGGSLASEVILGTFHGMCVTFLRKHGSKIGLRPNWVICDRDQQLQYGKSALNDPQFSEQVQDQSIKPKTVVEAISKAKSQGYSPEEMLRQAETSYQKLMAALYRSYTDLLHADNCLDFDDLLLLGEKLFRSHPTIIAHIQHVLIDEFQDTNTVQYEIMRLLAHRGAVTVVGDPDQGIYGFRYAQAINLEKMTKDFPGTQVALLEENYRSSSSILKASLAVVQQDNERIDKNLYTSHPRVSSPMVRPFSNPIEEAAFIAQEIHRLVAHTGGQLDYNDFCILMRYNALSRNLETALKTARIPVRMIGAQKFFERVEVRDILAYLQLADNPTFSPAFERVINTPRRKLGLAAINAVKAASATHKISQMEVLVRAVRGKRFAGIQPAQTETFRKFVSIICNLQAMAQEGCPVAEIIDNLVERINYADHLQKTYGPDAVQRDQNIQELKAFATHLAKESQAASNSPPLSQLSHVEELHRSPVKPANRPTFTMSDTDLDRLESMFNTENISLPDDIVEEITPLRQFLVESSLSTDTDTQESKDDNNQPRVTITTCHSSKGLEWPVVFVIAAEDGIFPFYRCSEPEEVREERRLLFVAMTRAQGLLYLTHSVERMQGAETRSQEVSIFLKKLIKQSSDKGSPLDCIFTPKLPEVDSRLRQELSAVIGRPTAPDDVIKSRIEEYESKERKTFTIPDPSGKRYSYPGSSQESKQNYNRWAQNRGPTQIGRFSSSAVKPAANVPLRGSFRTTSGPPTFTSAANYDPNAQGSGNTSKPLINGSTGKFSSKPLRTLSQPTQPVKVSTLHKPFVPPKSQISSQEPIVVKTEQPPSSSCPPSNPATGNGSLDRLKAISNEFIADLKDNIPEGLFDDLSDFEDPIKPEPSTSTKPDPAPGRKRRKAAGRPAKSKKKTAAPAKKK</sequence>
<organism evidence="17 18">
    <name type="scientific">Puccinia graminis f. sp. tritici</name>
    <dbReference type="NCBI Taxonomy" id="56615"/>
    <lineage>
        <taxon>Eukaryota</taxon>
        <taxon>Fungi</taxon>
        <taxon>Dikarya</taxon>
        <taxon>Basidiomycota</taxon>
        <taxon>Pucciniomycotina</taxon>
        <taxon>Pucciniomycetes</taxon>
        <taxon>Pucciniales</taxon>
        <taxon>Pucciniaceae</taxon>
        <taxon>Puccinia</taxon>
    </lineage>
</organism>
<comment type="similarity">
    <text evidence="1">Belongs to the helicase family. UvrD subfamily.</text>
</comment>
<evidence type="ECO:0000256" key="13">
    <source>
        <dbReference type="PROSITE-ProRule" id="PRU00560"/>
    </source>
</evidence>
<accession>A0A5B0P3F8</accession>
<dbReference type="GO" id="GO:0000725">
    <property type="term" value="P:recombinational repair"/>
    <property type="evidence" value="ECO:0007669"/>
    <property type="project" value="TreeGrafter"/>
</dbReference>
<evidence type="ECO:0000313" key="17">
    <source>
        <dbReference type="EMBL" id="KAA1096075.1"/>
    </source>
</evidence>
<feature type="compositionally biased region" description="Basic residues" evidence="14">
    <location>
        <begin position="966"/>
        <end position="990"/>
    </location>
</feature>
<comment type="catalytic activity">
    <reaction evidence="12">
        <text>ATP + H2O = ADP + phosphate + H(+)</text>
        <dbReference type="Rhea" id="RHEA:13065"/>
        <dbReference type="ChEBI" id="CHEBI:15377"/>
        <dbReference type="ChEBI" id="CHEBI:15378"/>
        <dbReference type="ChEBI" id="CHEBI:30616"/>
        <dbReference type="ChEBI" id="CHEBI:43474"/>
        <dbReference type="ChEBI" id="CHEBI:456216"/>
        <dbReference type="EC" id="5.6.2.4"/>
    </reaction>
</comment>
<keyword evidence="9" id="KW-0413">Isomerase</keyword>
<feature type="binding site" evidence="13">
    <location>
        <begin position="33"/>
        <end position="40"/>
    </location>
    <ligand>
        <name>ATP</name>
        <dbReference type="ChEBI" id="CHEBI:30616"/>
    </ligand>
</feature>
<dbReference type="EMBL" id="VSWC01000067">
    <property type="protein sequence ID" value="KAA1096075.1"/>
    <property type="molecule type" value="Genomic_DNA"/>
</dbReference>
<dbReference type="Gene3D" id="1.10.10.160">
    <property type="match status" value="1"/>
</dbReference>
<evidence type="ECO:0000256" key="4">
    <source>
        <dbReference type="ARBA" id="ARBA00022801"/>
    </source>
</evidence>
<gene>
    <name evidence="17" type="ORF">PGT21_004275</name>
</gene>
<dbReference type="FunFam" id="3.40.50.300:FF:001201">
    <property type="entry name" value="ATP-dependent DNA helicase UvrD2"/>
    <property type="match status" value="1"/>
</dbReference>
<dbReference type="SUPFAM" id="SSF52540">
    <property type="entry name" value="P-loop containing nucleoside triphosphate hydrolases"/>
    <property type="match status" value="1"/>
</dbReference>
<dbReference type="PROSITE" id="PS51217">
    <property type="entry name" value="UVRD_HELICASE_CTER"/>
    <property type="match status" value="1"/>
</dbReference>
<evidence type="ECO:0000256" key="2">
    <source>
        <dbReference type="ARBA" id="ARBA00022741"/>
    </source>
</evidence>